<protein>
    <submittedName>
        <fullName evidence="1">Uncharacterized protein</fullName>
    </submittedName>
</protein>
<evidence type="ECO:0000313" key="1">
    <source>
        <dbReference type="EMBL" id="ANI12778.1"/>
    </source>
</evidence>
<dbReference type="AlphaFoldDB" id="A0A1A9K5P3"/>
<proteinExistence type="predicted"/>
<gene>
    <name evidence="1" type="ORF">A9C11_01770</name>
</gene>
<evidence type="ECO:0000313" key="2">
    <source>
        <dbReference type="Proteomes" id="UP000077748"/>
    </source>
</evidence>
<sequence>MPSKKLLSEQEIQNLEDEIPAVAADATRTAYLRALVAGHTVMKVQGTYLVESKADGSEIIVGNAKPRRKVSVGHAIQVRRVSASA</sequence>
<reference evidence="1 2" key="1">
    <citation type="submission" date="2016-05" db="EMBL/GenBank/DDBJ databases">
        <title>Genome Sequence of Pseudomonas citronellolis Strain SJTE-3, an Estrogens and Persistent Organic Pollutants degradation strain.</title>
        <authorList>
            <person name="Liang R."/>
        </authorList>
    </citation>
    <scope>NUCLEOTIDE SEQUENCE [LARGE SCALE GENOMIC DNA]</scope>
    <source>
        <strain evidence="1 2">SJTE-3</strain>
    </source>
</reference>
<name>A0A1A9K5P3_9PSED</name>
<accession>A0A1A9K5P3</accession>
<dbReference type="Proteomes" id="UP000077748">
    <property type="component" value="Chromosome"/>
</dbReference>
<dbReference type="EMBL" id="CP015878">
    <property type="protein sequence ID" value="ANI12778.1"/>
    <property type="molecule type" value="Genomic_DNA"/>
</dbReference>
<organism evidence="1 2">
    <name type="scientific">Pseudomonas citronellolis</name>
    <dbReference type="NCBI Taxonomy" id="53408"/>
    <lineage>
        <taxon>Bacteria</taxon>
        <taxon>Pseudomonadati</taxon>
        <taxon>Pseudomonadota</taxon>
        <taxon>Gammaproteobacteria</taxon>
        <taxon>Pseudomonadales</taxon>
        <taxon>Pseudomonadaceae</taxon>
        <taxon>Pseudomonas</taxon>
    </lineage>
</organism>